<dbReference type="PROSITE" id="PS51512">
    <property type="entry name" value="DFDF"/>
    <property type="match status" value="1"/>
</dbReference>
<dbReference type="PANTHER" id="PTHR13586:SF0">
    <property type="entry name" value="TRAILER HITCH, ISOFORM H"/>
    <property type="match status" value="1"/>
</dbReference>
<feature type="domain" description="FFD box profile" evidence="4">
    <location>
        <begin position="342"/>
        <end position="358"/>
    </location>
</feature>
<dbReference type="Proteomes" id="UP000504638">
    <property type="component" value="Unplaced"/>
</dbReference>
<feature type="compositionally biased region" description="Basic and acidic residues" evidence="2">
    <location>
        <begin position="355"/>
        <end position="379"/>
    </location>
</feature>
<feature type="compositionally biased region" description="Pro residues" evidence="2">
    <location>
        <begin position="11"/>
        <end position="44"/>
    </location>
</feature>
<evidence type="ECO:0000313" key="6">
    <source>
        <dbReference type="Proteomes" id="UP000504638"/>
    </source>
</evidence>
<feature type="region of interest" description="Disordered" evidence="2">
    <location>
        <begin position="298"/>
        <end position="399"/>
    </location>
</feature>
<name>A0A6G1FZ14_9PEZI</name>
<organism evidence="5">
    <name type="scientific">Eremomyces bilateralis CBS 781.70</name>
    <dbReference type="NCBI Taxonomy" id="1392243"/>
    <lineage>
        <taxon>Eukaryota</taxon>
        <taxon>Fungi</taxon>
        <taxon>Dikarya</taxon>
        <taxon>Ascomycota</taxon>
        <taxon>Pezizomycotina</taxon>
        <taxon>Dothideomycetes</taxon>
        <taxon>Dothideomycetes incertae sedis</taxon>
        <taxon>Eremomycetales</taxon>
        <taxon>Eremomycetaceae</taxon>
        <taxon>Eremomyces</taxon>
    </lineage>
</organism>
<dbReference type="SMART" id="SM01199">
    <property type="entry name" value="FDF"/>
    <property type="match status" value="1"/>
</dbReference>
<reference evidence="5 7" key="1">
    <citation type="submission" date="2020-01" db="EMBL/GenBank/DDBJ databases">
        <authorList>
            <consortium name="DOE Joint Genome Institute"/>
            <person name="Haridas S."/>
            <person name="Albert R."/>
            <person name="Binder M."/>
            <person name="Bloem J."/>
            <person name="Labutti K."/>
            <person name="Salamov A."/>
            <person name="Andreopoulos B."/>
            <person name="Baker S.E."/>
            <person name="Barry K."/>
            <person name="Bills G."/>
            <person name="Bluhm B.H."/>
            <person name="Cannon C."/>
            <person name="Castanera R."/>
            <person name="Culley D.E."/>
            <person name="Daum C."/>
            <person name="Ezra D."/>
            <person name="Gonzalez J.B."/>
            <person name="Henrissat B."/>
            <person name="Kuo A."/>
            <person name="Liang C."/>
            <person name="Lipzen A."/>
            <person name="Lutzoni F."/>
            <person name="Magnuson J."/>
            <person name="Mondo S."/>
            <person name="Nolan M."/>
            <person name="Ohm R."/>
            <person name="Pangilinan J."/>
            <person name="Park H.-J."/>
            <person name="Ramirez L."/>
            <person name="Alfaro M."/>
            <person name="Sun H."/>
            <person name="Tritt A."/>
            <person name="Yoshinaga Y."/>
            <person name="Zwiers L.-H."/>
            <person name="Turgeon B.G."/>
            <person name="Goodwin S.B."/>
            <person name="Spatafora J.W."/>
            <person name="Crous P.W."/>
            <person name="Grigoriev I.V."/>
        </authorList>
    </citation>
    <scope>NUCLEOTIDE SEQUENCE</scope>
    <source>
        <strain evidence="5 7">CBS 781.70</strain>
    </source>
</reference>
<evidence type="ECO:0000259" key="3">
    <source>
        <dbReference type="PROSITE" id="PS51512"/>
    </source>
</evidence>
<reference evidence="7" key="3">
    <citation type="submission" date="2025-04" db="UniProtKB">
        <authorList>
            <consortium name="RefSeq"/>
        </authorList>
    </citation>
    <scope>IDENTIFICATION</scope>
    <source>
        <strain evidence="7">CBS 781.70</strain>
    </source>
</reference>
<feature type="compositionally biased region" description="Pro residues" evidence="2">
    <location>
        <begin position="109"/>
        <end position="126"/>
    </location>
</feature>
<dbReference type="GO" id="GO:0033962">
    <property type="term" value="P:P-body assembly"/>
    <property type="evidence" value="ECO:0007669"/>
    <property type="project" value="TreeGrafter"/>
</dbReference>
<feature type="compositionally biased region" description="Polar residues" evidence="2">
    <location>
        <begin position="182"/>
        <end position="193"/>
    </location>
</feature>
<feature type="region of interest" description="Disordered" evidence="2">
    <location>
        <begin position="233"/>
        <end position="281"/>
    </location>
</feature>
<feature type="compositionally biased region" description="Polar residues" evidence="2">
    <location>
        <begin position="309"/>
        <end position="327"/>
    </location>
</feature>
<feature type="region of interest" description="Disordered" evidence="2">
    <location>
        <begin position="11"/>
        <end position="199"/>
    </location>
</feature>
<feature type="compositionally biased region" description="Low complexity" evidence="2">
    <location>
        <begin position="260"/>
        <end position="271"/>
    </location>
</feature>
<keyword evidence="6" id="KW-1185">Reference proteome</keyword>
<feature type="compositionally biased region" description="Low complexity" evidence="2">
    <location>
        <begin position="45"/>
        <end position="82"/>
    </location>
</feature>
<dbReference type="AlphaFoldDB" id="A0A6G1FZ14"/>
<dbReference type="InterPro" id="IPR025761">
    <property type="entry name" value="FFD_box"/>
</dbReference>
<evidence type="ECO:0000259" key="4">
    <source>
        <dbReference type="PROSITE" id="PS51513"/>
    </source>
</evidence>
<accession>A0A6G1FZ14</accession>
<evidence type="ECO:0000256" key="1">
    <source>
        <dbReference type="PROSITE-ProRule" id="PRU00846"/>
    </source>
</evidence>
<protein>
    <recommendedName>
        <fullName evidence="8">FDF domain-containing protein</fullName>
    </recommendedName>
</protein>
<evidence type="ECO:0008006" key="8">
    <source>
        <dbReference type="Google" id="ProtNLM"/>
    </source>
</evidence>
<dbReference type="OrthoDB" id="21539at2759"/>
<feature type="domain" description="DFDF" evidence="3">
    <location>
        <begin position="267"/>
        <end position="303"/>
    </location>
</feature>
<proteinExistence type="predicted"/>
<feature type="compositionally biased region" description="Polar residues" evidence="2">
    <location>
        <begin position="239"/>
        <end position="248"/>
    </location>
</feature>
<sequence>MDILRFPAIAPPLMVPPPGWYPPPGQGFPPGPFPNQPSQLPPGAPAQQQQAQQDLQGQKPDQGPSSRQATAGPATQAQTKPAELNAPSKPSEPRPAATRKPQGRGTPTQPTPSQAPPNKAPAPPIESKPDVTSALAPSQAPTAQAPAQPSAPTKTIPTGPKGNRIVPAVPIPSAVAKPPAAVTQSTKPATQPSQAVATATQQYQNATAAATAAVAAAMAKLPAAPGQKILAQAAGDPRSQVTGSTGPSTFPARGRGARRGSGPSGHHVPGPKIETTPDFDFESANKKFSKLDLAKEAIATGSPLGESPINANSTIENGESKSTNGTEGETKSDDVTIPPPAPAYDKGSSFFDNLSSDRRDREERKDVRDMRTEERRRNMETFGQGSVDSRGGFRGSRRC</sequence>
<dbReference type="EMBL" id="ML975163">
    <property type="protein sequence ID" value="KAF1811018.1"/>
    <property type="molecule type" value="Genomic_DNA"/>
</dbReference>
<dbReference type="GO" id="GO:0003729">
    <property type="term" value="F:mRNA binding"/>
    <property type="evidence" value="ECO:0007669"/>
    <property type="project" value="TreeGrafter"/>
</dbReference>
<dbReference type="InterPro" id="IPR025762">
    <property type="entry name" value="DFDF"/>
</dbReference>
<feature type="short sequence motif" description="FFD box" evidence="1">
    <location>
        <begin position="342"/>
        <end position="358"/>
    </location>
</feature>
<evidence type="ECO:0000256" key="2">
    <source>
        <dbReference type="SAM" id="MobiDB-lite"/>
    </source>
</evidence>
<feature type="compositionally biased region" description="Low complexity" evidence="2">
    <location>
        <begin position="132"/>
        <end position="153"/>
    </location>
</feature>
<reference evidence="7" key="2">
    <citation type="submission" date="2020-04" db="EMBL/GenBank/DDBJ databases">
        <authorList>
            <consortium name="NCBI Genome Project"/>
        </authorList>
    </citation>
    <scope>NUCLEOTIDE SEQUENCE</scope>
    <source>
        <strain evidence="7">CBS 781.70</strain>
    </source>
</reference>
<evidence type="ECO:0000313" key="5">
    <source>
        <dbReference type="EMBL" id="KAF1811018.1"/>
    </source>
</evidence>
<dbReference type="PANTHER" id="PTHR13586">
    <property type="entry name" value="SCD6 PROTEIN-RELATED"/>
    <property type="match status" value="1"/>
</dbReference>
<dbReference type="InterPro" id="IPR019050">
    <property type="entry name" value="FDF_dom"/>
</dbReference>
<dbReference type="GO" id="GO:0000932">
    <property type="term" value="C:P-body"/>
    <property type="evidence" value="ECO:0007669"/>
    <property type="project" value="TreeGrafter"/>
</dbReference>
<dbReference type="Pfam" id="PF09532">
    <property type="entry name" value="FDF"/>
    <property type="match status" value="1"/>
</dbReference>
<evidence type="ECO:0000313" key="7">
    <source>
        <dbReference type="RefSeq" id="XP_033532649.1"/>
    </source>
</evidence>
<dbReference type="GO" id="GO:0034063">
    <property type="term" value="P:stress granule assembly"/>
    <property type="evidence" value="ECO:0007669"/>
    <property type="project" value="TreeGrafter"/>
</dbReference>
<gene>
    <name evidence="5 7" type="ORF">P152DRAFT_74161</name>
</gene>
<dbReference type="GeneID" id="54423801"/>
<dbReference type="PROSITE" id="PS51513">
    <property type="entry name" value="FFD"/>
    <property type="match status" value="1"/>
</dbReference>
<dbReference type="RefSeq" id="XP_033532649.1">
    <property type="nucleotide sequence ID" value="XM_033683231.1"/>
</dbReference>